<dbReference type="PANTHER" id="PTHR11440">
    <property type="entry name" value="LECITHIN-CHOLESTEROL ACYLTRANSFERASE-RELATED"/>
    <property type="match status" value="1"/>
</dbReference>
<evidence type="ECO:0000313" key="4">
    <source>
        <dbReference type="Proteomes" id="UP001151582"/>
    </source>
</evidence>
<sequence>MGLRVRRKKSGQARASSATASHQVSPELGAPADLPTRVPLGPDSVGAYGSDSTENGLYSAEQSPRKLKSSAESLRWSPESAKGGQQQQRPRFKRELSAESVFYESVLQRELSGRPLHQRKRSWFVIGLLLGVVLAFGLVSVNTRHHQYIERLSDYVTMSLADVDLRSLLPTNLMVDDILGNLTRLMESSGPGLRVGDFLPGLDLVQTEQLSAHFPVVLIPGTISTGLESWGTSNCSQRYFRQRMWGTMTMFRAVLLDKECWVDHMRLDMDTGLDPPGIKLRAAQGLDAADYFVSGYWVWGKIIENLAVLGYDNNNMHLAAYDWRLGYSDLERRDRYFSKLKQTFELSLRHTGRKSVVVTHSMGSNVFLYFMHWVESPLGGASGSGWVDRHIETFVNIAGPMLGVAKSVASLLSGEQRETVQPLGAYVLERFFNKQERADLFRSWAGLGSLLPRGGDRIWGNATWAPDDALDQPTLDKGKPLTFGTMLIFPEHNTQGLGNATLSESLDLLRRSVSPAVQQRLDREYSFGLATEASQLEANEARPQTWSNPLESQLPRAPSMKIYCLYGIGKETERGYFYTDGHTRHSNGVTDHGRTQAHPADAAARDQLKQAHMATDTSGPPPSVFIDVSVHRPELGTDSGVRVSEGDGTVPLLSLGYMCVDGWQQPRYNPSHIPVVTREYMHNPIHMIHDLRGGSETSDHVDILGNYHLTRDLLRIVAGKADTVQDHVMSDIREFAQRIHL</sequence>
<feature type="compositionally biased region" description="Polar residues" evidence="1">
    <location>
        <begin position="13"/>
        <end position="24"/>
    </location>
</feature>
<dbReference type="Proteomes" id="UP001151582">
    <property type="component" value="Unassembled WGS sequence"/>
</dbReference>
<dbReference type="OrthoDB" id="190846at2759"/>
<keyword evidence="4" id="KW-1185">Reference proteome</keyword>
<dbReference type="InterPro" id="IPR029058">
    <property type="entry name" value="AB_hydrolase_fold"/>
</dbReference>
<name>A0A9W8E8L6_9FUNG</name>
<keyword evidence="2" id="KW-0472">Membrane</keyword>
<dbReference type="GO" id="GO:0046027">
    <property type="term" value="F:phospholipid:diacylglycerol acyltransferase activity"/>
    <property type="evidence" value="ECO:0007669"/>
    <property type="project" value="UniProtKB-EC"/>
</dbReference>
<dbReference type="SUPFAM" id="SSF53474">
    <property type="entry name" value="alpha/beta-Hydrolases"/>
    <property type="match status" value="1"/>
</dbReference>
<dbReference type="Gene3D" id="3.40.50.1820">
    <property type="entry name" value="alpha/beta hydrolase"/>
    <property type="match status" value="1"/>
</dbReference>
<organism evidence="3 4">
    <name type="scientific">Dimargaris verticillata</name>
    <dbReference type="NCBI Taxonomy" id="2761393"/>
    <lineage>
        <taxon>Eukaryota</taxon>
        <taxon>Fungi</taxon>
        <taxon>Fungi incertae sedis</taxon>
        <taxon>Zoopagomycota</taxon>
        <taxon>Kickxellomycotina</taxon>
        <taxon>Dimargaritomycetes</taxon>
        <taxon>Dimargaritales</taxon>
        <taxon>Dimargaritaceae</taxon>
        <taxon>Dimargaris</taxon>
    </lineage>
</organism>
<feature type="region of interest" description="Disordered" evidence="1">
    <location>
        <begin position="1"/>
        <end position="91"/>
    </location>
</feature>
<protein>
    <submittedName>
        <fullName evidence="3">Phospholipid:diacylglycerol acyltransferase</fullName>
        <ecNumber evidence="3">2.3.1.158</ecNumber>
    </submittedName>
</protein>
<dbReference type="AlphaFoldDB" id="A0A9W8E8L6"/>
<proteinExistence type="predicted"/>
<dbReference type="Pfam" id="PF02450">
    <property type="entry name" value="LCAT"/>
    <property type="match status" value="1"/>
</dbReference>
<evidence type="ECO:0000256" key="1">
    <source>
        <dbReference type="SAM" id="MobiDB-lite"/>
    </source>
</evidence>
<gene>
    <name evidence="3" type="primary">LRO1</name>
    <name evidence="3" type="ORF">H4R34_003074</name>
</gene>
<evidence type="ECO:0000256" key="2">
    <source>
        <dbReference type="SAM" id="Phobius"/>
    </source>
</evidence>
<keyword evidence="3" id="KW-0808">Transferase</keyword>
<comment type="caution">
    <text evidence="3">The sequence shown here is derived from an EMBL/GenBank/DDBJ whole genome shotgun (WGS) entry which is preliminary data.</text>
</comment>
<keyword evidence="2" id="KW-0812">Transmembrane</keyword>
<dbReference type="GO" id="GO:0006629">
    <property type="term" value="P:lipid metabolic process"/>
    <property type="evidence" value="ECO:0007669"/>
    <property type="project" value="InterPro"/>
</dbReference>
<dbReference type="EMBL" id="JANBQB010000256">
    <property type="protein sequence ID" value="KAJ1978787.1"/>
    <property type="molecule type" value="Genomic_DNA"/>
</dbReference>
<dbReference type="EC" id="2.3.1.158" evidence="3"/>
<feature type="compositionally biased region" description="Polar residues" evidence="1">
    <location>
        <begin position="50"/>
        <end position="62"/>
    </location>
</feature>
<keyword evidence="2" id="KW-1133">Transmembrane helix</keyword>
<evidence type="ECO:0000313" key="3">
    <source>
        <dbReference type="EMBL" id="KAJ1978787.1"/>
    </source>
</evidence>
<accession>A0A9W8E8L6</accession>
<feature type="transmembrane region" description="Helical" evidence="2">
    <location>
        <begin position="123"/>
        <end position="141"/>
    </location>
</feature>
<reference evidence="3" key="1">
    <citation type="submission" date="2022-07" db="EMBL/GenBank/DDBJ databases">
        <title>Phylogenomic reconstructions and comparative analyses of Kickxellomycotina fungi.</title>
        <authorList>
            <person name="Reynolds N.K."/>
            <person name="Stajich J.E."/>
            <person name="Barry K."/>
            <person name="Grigoriev I.V."/>
            <person name="Crous P."/>
            <person name="Smith M.E."/>
        </authorList>
    </citation>
    <scope>NUCLEOTIDE SEQUENCE</scope>
    <source>
        <strain evidence="3">RSA 567</strain>
    </source>
</reference>
<dbReference type="GO" id="GO:0008374">
    <property type="term" value="F:O-acyltransferase activity"/>
    <property type="evidence" value="ECO:0007669"/>
    <property type="project" value="InterPro"/>
</dbReference>
<dbReference type="InterPro" id="IPR003386">
    <property type="entry name" value="LACT/PDAT_acylTrfase"/>
</dbReference>
<keyword evidence="3" id="KW-0012">Acyltransferase</keyword>
<feature type="compositionally biased region" description="Basic residues" evidence="1">
    <location>
        <begin position="1"/>
        <end position="11"/>
    </location>
</feature>